<proteinExistence type="predicted"/>
<evidence type="ECO:0000256" key="1">
    <source>
        <dbReference type="SAM" id="Coils"/>
    </source>
</evidence>
<keyword evidence="1" id="KW-0175">Coiled coil</keyword>
<protein>
    <submittedName>
        <fullName evidence="2">Uncharacterized protein</fullName>
    </submittedName>
</protein>
<feature type="coiled-coil region" evidence="1">
    <location>
        <begin position="142"/>
        <end position="176"/>
    </location>
</feature>
<dbReference type="Proteomes" id="UP000307562">
    <property type="component" value="Chromosome"/>
</dbReference>
<dbReference type="GeneID" id="96155601"/>
<organism evidence="2 3">
    <name type="scientific">Natrinema pallidum</name>
    <dbReference type="NCBI Taxonomy" id="69527"/>
    <lineage>
        <taxon>Archaea</taxon>
        <taxon>Methanobacteriati</taxon>
        <taxon>Methanobacteriota</taxon>
        <taxon>Stenosarchaea group</taxon>
        <taxon>Halobacteria</taxon>
        <taxon>Halobacteriales</taxon>
        <taxon>Natrialbaceae</taxon>
        <taxon>Natrinema</taxon>
    </lineage>
</organism>
<name>A0A4P9TDR1_9EURY</name>
<evidence type="ECO:0000313" key="2">
    <source>
        <dbReference type="EMBL" id="QCW02898.1"/>
    </source>
</evidence>
<dbReference type="KEGG" id="npl:FGF80_06450"/>
<dbReference type="RefSeq" id="WP_138652875.1">
    <property type="nucleotide sequence ID" value="NZ_CP040637.1"/>
</dbReference>
<gene>
    <name evidence="2" type="ORF">FGF80_06450</name>
</gene>
<keyword evidence="3" id="KW-1185">Reference proteome</keyword>
<dbReference type="AlphaFoldDB" id="A0A4P9TDR1"/>
<sequence length="208" mass="23624">MVDSYLVRSLKRIHDQAAETLEVKEHTSSESIAEQFNQILEDFQEEYPDNERLNQIGAVEGTTASMRRMHTVEAANEDLRKIKLQTEQIADLFDLDVTDFEQVDEVTELRPVIIQQNTDITQETEVSQSLEYTQIIDQVDNAMLDDEEAENLKKLINEFQNEIEDTNTDESRLRDLVGRAKQYGAGIGTQVGAKLTMAGLQAGYDLIP</sequence>
<dbReference type="EMBL" id="CP040637">
    <property type="protein sequence ID" value="QCW02898.1"/>
    <property type="molecule type" value="Genomic_DNA"/>
</dbReference>
<evidence type="ECO:0000313" key="3">
    <source>
        <dbReference type="Proteomes" id="UP000307562"/>
    </source>
</evidence>
<reference evidence="3" key="1">
    <citation type="submission" date="2019-05" db="EMBL/GenBank/DDBJ databases">
        <title>Complete Genome Sequence and Methylation Pattern of the Halophilic Archaeon Natrinema pallidum BOL6-1.</title>
        <authorList>
            <person name="DasSarma P."/>
            <person name="DasSarma B.P."/>
            <person name="DasSarma S.L."/>
            <person name="Martinez F.L."/>
            <person name="Guzman D."/>
            <person name="Roberts R.J."/>
            <person name="DasSarma S."/>
        </authorList>
    </citation>
    <scope>NUCLEOTIDE SEQUENCE [LARGE SCALE GENOMIC DNA]</scope>
    <source>
        <strain evidence="3">BOL6-1</strain>
    </source>
</reference>
<accession>A0A4P9TDR1</accession>